<name>A0A194RDE6_PAPMA</name>
<keyword evidence="8" id="KW-0833">Ubl conjugation pathway</keyword>
<dbReference type="GO" id="GO:0008270">
    <property type="term" value="F:zinc ion binding"/>
    <property type="evidence" value="ECO:0007669"/>
    <property type="project" value="UniProtKB-KW"/>
</dbReference>
<dbReference type="PROSITE" id="PS51044">
    <property type="entry name" value="ZF_SP_RING"/>
    <property type="match status" value="1"/>
</dbReference>
<dbReference type="GO" id="GO:0030915">
    <property type="term" value="C:Smc5-Smc6 complex"/>
    <property type="evidence" value="ECO:0007669"/>
    <property type="project" value="InterPro"/>
</dbReference>
<evidence type="ECO:0000256" key="5">
    <source>
        <dbReference type="ARBA" id="ARBA00022679"/>
    </source>
</evidence>
<dbReference type="PANTHER" id="PTHR21330:SF1">
    <property type="entry name" value="E3 SUMO-PROTEIN LIGASE NSE2"/>
    <property type="match status" value="1"/>
</dbReference>
<feature type="region of interest" description="Disordered" evidence="14">
    <location>
        <begin position="194"/>
        <end position="216"/>
    </location>
</feature>
<dbReference type="Pfam" id="PF11789">
    <property type="entry name" value="zf-Nse"/>
    <property type="match status" value="1"/>
</dbReference>
<keyword evidence="17" id="KW-1185">Reference proteome</keyword>
<dbReference type="AlphaFoldDB" id="A0A194RDE6"/>
<dbReference type="SUPFAM" id="SSF57850">
    <property type="entry name" value="RING/U-box"/>
    <property type="match status" value="1"/>
</dbReference>
<dbReference type="GO" id="GO:0000724">
    <property type="term" value="P:double-strand break repair via homologous recombination"/>
    <property type="evidence" value="ECO:0007669"/>
    <property type="project" value="InterPro"/>
</dbReference>
<dbReference type="Gene3D" id="3.30.40.10">
    <property type="entry name" value="Zinc/RING finger domain, C3HC4 (zinc finger)"/>
    <property type="match status" value="1"/>
</dbReference>
<evidence type="ECO:0000256" key="6">
    <source>
        <dbReference type="ARBA" id="ARBA00022723"/>
    </source>
</evidence>
<evidence type="ECO:0000313" key="17">
    <source>
        <dbReference type="Proteomes" id="UP000053240"/>
    </source>
</evidence>
<evidence type="ECO:0000256" key="4">
    <source>
        <dbReference type="ARBA" id="ARBA00020923"/>
    </source>
</evidence>
<comment type="similarity">
    <text evidence="3">Belongs to the NSE2 family.</text>
</comment>
<dbReference type="CDD" id="cd16651">
    <property type="entry name" value="SPL-RING_NSE2"/>
    <property type="match status" value="1"/>
</dbReference>
<dbReference type="FunCoup" id="A0A194RDE6">
    <property type="interactions" value="1751"/>
</dbReference>
<dbReference type="UniPathway" id="UPA00886"/>
<evidence type="ECO:0000313" key="16">
    <source>
        <dbReference type="EMBL" id="KPJ15863.1"/>
    </source>
</evidence>
<keyword evidence="6" id="KW-0479">Metal-binding</keyword>
<accession>A0A194RDE6</accession>
<keyword evidence="7 13" id="KW-0863">Zinc-finger</keyword>
<evidence type="ECO:0000256" key="3">
    <source>
        <dbReference type="ARBA" id="ARBA00008212"/>
    </source>
</evidence>
<keyword evidence="16" id="KW-0436">Ligase</keyword>
<gene>
    <name evidence="16" type="ORF">RR48_09909</name>
</gene>
<comment type="pathway">
    <text evidence="2">Protein modification; protein sumoylation.</text>
</comment>
<evidence type="ECO:0000256" key="8">
    <source>
        <dbReference type="ARBA" id="ARBA00022786"/>
    </source>
</evidence>
<evidence type="ECO:0000256" key="14">
    <source>
        <dbReference type="SAM" id="MobiDB-lite"/>
    </source>
</evidence>
<dbReference type="STRING" id="76193.A0A194RDE6"/>
<dbReference type="GO" id="GO:0016925">
    <property type="term" value="P:protein sumoylation"/>
    <property type="evidence" value="ECO:0007669"/>
    <property type="project" value="UniProtKB-UniPathway"/>
</dbReference>
<reference evidence="16 17" key="1">
    <citation type="journal article" date="2015" name="Nat. Commun.">
        <title>Outbred genome sequencing and CRISPR/Cas9 gene editing in butterflies.</title>
        <authorList>
            <person name="Li X."/>
            <person name="Fan D."/>
            <person name="Zhang W."/>
            <person name="Liu G."/>
            <person name="Zhang L."/>
            <person name="Zhao L."/>
            <person name="Fang X."/>
            <person name="Chen L."/>
            <person name="Dong Y."/>
            <person name="Chen Y."/>
            <person name="Ding Y."/>
            <person name="Zhao R."/>
            <person name="Feng M."/>
            <person name="Zhu Y."/>
            <person name="Feng Y."/>
            <person name="Jiang X."/>
            <person name="Zhu D."/>
            <person name="Xiang H."/>
            <person name="Feng X."/>
            <person name="Li S."/>
            <person name="Wang J."/>
            <person name="Zhang G."/>
            <person name="Kronforst M.R."/>
            <person name="Wang W."/>
        </authorList>
    </citation>
    <scope>NUCLEOTIDE SEQUENCE [LARGE SCALE GENOMIC DNA]</scope>
    <source>
        <strain evidence="16">Ya'a_city_454_Pm</strain>
        <tissue evidence="16">Whole body</tissue>
    </source>
</reference>
<dbReference type="InterPro" id="IPR004181">
    <property type="entry name" value="Znf_MIZ"/>
</dbReference>
<dbReference type="InterPro" id="IPR026846">
    <property type="entry name" value="Nse2(Mms21)"/>
</dbReference>
<dbReference type="InterPro" id="IPR013083">
    <property type="entry name" value="Znf_RING/FYVE/PHD"/>
</dbReference>
<evidence type="ECO:0000256" key="13">
    <source>
        <dbReference type="PROSITE-ProRule" id="PRU00452"/>
    </source>
</evidence>
<evidence type="ECO:0000256" key="12">
    <source>
        <dbReference type="ARBA" id="ARBA00032533"/>
    </source>
</evidence>
<evidence type="ECO:0000259" key="15">
    <source>
        <dbReference type="PROSITE" id="PS51044"/>
    </source>
</evidence>
<feature type="domain" description="SP-RING-type" evidence="15">
    <location>
        <begin position="119"/>
        <end position="206"/>
    </location>
</feature>
<protein>
    <recommendedName>
        <fullName evidence="4">E3 SUMO-protein ligase NSE2</fullName>
    </recommendedName>
    <alternativeName>
        <fullName evidence="11">E3 SUMO-protein transferase NSE2</fullName>
    </alternativeName>
    <alternativeName>
        <fullName evidence="12">Non-structural maintenance of chromosomes element 2 homolog</fullName>
    </alternativeName>
</protein>
<dbReference type="InParanoid" id="A0A194RDE6"/>
<dbReference type="GO" id="GO:0016874">
    <property type="term" value="F:ligase activity"/>
    <property type="evidence" value="ECO:0007669"/>
    <property type="project" value="UniProtKB-KW"/>
</dbReference>
<keyword evidence="9" id="KW-0862">Zinc</keyword>
<evidence type="ECO:0000256" key="1">
    <source>
        <dbReference type="ARBA" id="ARBA00004123"/>
    </source>
</evidence>
<comment type="subcellular location">
    <subcellularLocation>
        <location evidence="1">Nucleus</location>
    </subcellularLocation>
</comment>
<dbReference type="GO" id="GO:0005634">
    <property type="term" value="C:nucleus"/>
    <property type="evidence" value="ECO:0007669"/>
    <property type="project" value="UniProtKB-SubCell"/>
</dbReference>
<evidence type="ECO:0000256" key="10">
    <source>
        <dbReference type="ARBA" id="ARBA00023242"/>
    </source>
</evidence>
<dbReference type="GO" id="GO:0061665">
    <property type="term" value="F:SUMO ligase activity"/>
    <property type="evidence" value="ECO:0007669"/>
    <property type="project" value="TreeGrafter"/>
</dbReference>
<organism evidence="16 17">
    <name type="scientific">Papilio machaon</name>
    <name type="common">Old World swallowtail butterfly</name>
    <dbReference type="NCBI Taxonomy" id="76193"/>
    <lineage>
        <taxon>Eukaryota</taxon>
        <taxon>Metazoa</taxon>
        <taxon>Ecdysozoa</taxon>
        <taxon>Arthropoda</taxon>
        <taxon>Hexapoda</taxon>
        <taxon>Insecta</taxon>
        <taxon>Pterygota</taxon>
        <taxon>Neoptera</taxon>
        <taxon>Endopterygota</taxon>
        <taxon>Lepidoptera</taxon>
        <taxon>Glossata</taxon>
        <taxon>Ditrysia</taxon>
        <taxon>Papilionoidea</taxon>
        <taxon>Papilionidae</taxon>
        <taxon>Papilioninae</taxon>
        <taxon>Papilio</taxon>
    </lineage>
</organism>
<keyword evidence="10" id="KW-0539">Nucleus</keyword>
<evidence type="ECO:0000256" key="9">
    <source>
        <dbReference type="ARBA" id="ARBA00022833"/>
    </source>
</evidence>
<evidence type="ECO:0000256" key="2">
    <source>
        <dbReference type="ARBA" id="ARBA00004718"/>
    </source>
</evidence>
<sequence length="216" mass="24337">MVDAEISDLRKQCVASLYSCAENVGLFLDGQEMETEFLKLKSCIDEYCMMEARQDVANQALEKAKNETESSNIESLQNRFELHLTSLTQRHADNNLHPYMVELNKKIEMGCQRATQNLDDSDLAITETQDRYIDPITKRPVTDPVQNSVCGHVYDKESIMKLINTRKKVICPVAGCASRQAVCADQLVPARPAHAPLHHSTPLAPSHRYHQTSSHN</sequence>
<dbReference type="EMBL" id="KQ460323">
    <property type="protein sequence ID" value="KPJ15863.1"/>
    <property type="molecule type" value="Genomic_DNA"/>
</dbReference>
<dbReference type="PANTHER" id="PTHR21330">
    <property type="entry name" value="E3 SUMO-PROTEIN LIGASE NSE2"/>
    <property type="match status" value="1"/>
</dbReference>
<keyword evidence="5" id="KW-0808">Transferase</keyword>
<proteinExistence type="inferred from homology"/>
<evidence type="ECO:0000256" key="7">
    <source>
        <dbReference type="ARBA" id="ARBA00022771"/>
    </source>
</evidence>
<dbReference type="Proteomes" id="UP000053240">
    <property type="component" value="Unassembled WGS sequence"/>
</dbReference>
<evidence type="ECO:0000256" key="11">
    <source>
        <dbReference type="ARBA" id="ARBA00031731"/>
    </source>
</evidence>